<sequence length="41" mass="4359">MNGKPGVHARENARLAGTPPADHHTLDGDQGRSGLSLLRRV</sequence>
<reference evidence="2 3" key="1">
    <citation type="submission" date="2017-03" db="EMBL/GenBank/DDBJ databases">
        <title>Genome analysis of strain PAMC 26510.</title>
        <authorList>
            <person name="Oh H.-M."/>
            <person name="Yang J.-A."/>
        </authorList>
    </citation>
    <scope>NUCLEOTIDE SEQUENCE [LARGE SCALE GENOMIC DNA]</scope>
    <source>
        <strain evidence="2 3">PAMC 26510</strain>
    </source>
</reference>
<proteinExistence type="predicted"/>
<organism evidence="2 3">
    <name type="scientific">Caballeronia sordidicola</name>
    <name type="common">Burkholderia sordidicola</name>
    <dbReference type="NCBI Taxonomy" id="196367"/>
    <lineage>
        <taxon>Bacteria</taxon>
        <taxon>Pseudomonadati</taxon>
        <taxon>Pseudomonadota</taxon>
        <taxon>Betaproteobacteria</taxon>
        <taxon>Burkholderiales</taxon>
        <taxon>Burkholderiaceae</taxon>
        <taxon>Caballeronia</taxon>
    </lineage>
</organism>
<gene>
    <name evidence="2" type="ORF">PAMC26510_25775</name>
</gene>
<dbReference type="AlphaFoldDB" id="A0A242MHU5"/>
<name>A0A242MHU5_CABSO</name>
<feature type="compositionally biased region" description="Basic and acidic residues" evidence="1">
    <location>
        <begin position="21"/>
        <end position="30"/>
    </location>
</feature>
<protein>
    <submittedName>
        <fullName evidence="2">Uncharacterized protein</fullName>
    </submittedName>
</protein>
<evidence type="ECO:0000256" key="1">
    <source>
        <dbReference type="SAM" id="MobiDB-lite"/>
    </source>
</evidence>
<evidence type="ECO:0000313" key="3">
    <source>
        <dbReference type="Proteomes" id="UP000194546"/>
    </source>
</evidence>
<dbReference type="EMBL" id="NBTY01000142">
    <property type="protein sequence ID" value="OTP70310.1"/>
    <property type="molecule type" value="Genomic_DNA"/>
</dbReference>
<evidence type="ECO:0000313" key="2">
    <source>
        <dbReference type="EMBL" id="OTP70310.1"/>
    </source>
</evidence>
<accession>A0A242MHU5</accession>
<comment type="caution">
    <text evidence="2">The sequence shown here is derived from an EMBL/GenBank/DDBJ whole genome shotgun (WGS) entry which is preliminary data.</text>
</comment>
<dbReference type="Proteomes" id="UP000194546">
    <property type="component" value="Unassembled WGS sequence"/>
</dbReference>
<feature type="region of interest" description="Disordered" evidence="1">
    <location>
        <begin position="1"/>
        <end position="41"/>
    </location>
</feature>